<keyword evidence="1" id="KW-0812">Transmembrane</keyword>
<evidence type="ECO:0000256" key="1">
    <source>
        <dbReference type="SAM" id="Phobius"/>
    </source>
</evidence>
<dbReference type="AlphaFoldDB" id="A0A4Y8M8I7"/>
<name>A0A4Y8M8I7_9BACL</name>
<dbReference type="OrthoDB" id="2943863at2"/>
<comment type="caution">
    <text evidence="2">The sequence shown here is derived from an EMBL/GenBank/DDBJ whole genome shotgun (WGS) entry which is preliminary data.</text>
</comment>
<evidence type="ECO:0000313" key="2">
    <source>
        <dbReference type="EMBL" id="TFE31874.1"/>
    </source>
</evidence>
<evidence type="ECO:0008006" key="4">
    <source>
        <dbReference type="Google" id="ProtNLM"/>
    </source>
</evidence>
<keyword evidence="3" id="KW-1185">Reference proteome</keyword>
<proteinExistence type="predicted"/>
<accession>A0A4Y8M8I7</accession>
<gene>
    <name evidence="2" type="ORF">E2980_00895</name>
</gene>
<reference evidence="2 3" key="1">
    <citation type="submission" date="2019-03" db="EMBL/GenBank/DDBJ databases">
        <title>Cohnella endophytica sp. nov., a novel endophytic bacterium isolated from bark of Sonneratia apetala.</title>
        <authorList>
            <person name="Tuo L."/>
        </authorList>
    </citation>
    <scope>NUCLEOTIDE SEQUENCE [LARGE SCALE GENOMIC DNA]</scope>
    <source>
        <strain evidence="2 3">CCTCC AB 208254</strain>
    </source>
</reference>
<sequence length="104" mass="11834">MHKPVDQPAAKKAVTKSLCESHMHRYVEVQAADGYCYDGIVEHVDDEWVCLAVPGHANEMRGFFPGAGFYPPFGSFYPYRPRRFNRLVLPLAGLVALSLLPYYW</sequence>
<protein>
    <recommendedName>
        <fullName evidence="4">Phosphatidylinositol kinase</fullName>
    </recommendedName>
</protein>
<keyword evidence="1" id="KW-0472">Membrane</keyword>
<dbReference type="EMBL" id="SOMN01000001">
    <property type="protein sequence ID" value="TFE31874.1"/>
    <property type="molecule type" value="Genomic_DNA"/>
</dbReference>
<feature type="transmembrane region" description="Helical" evidence="1">
    <location>
        <begin position="84"/>
        <end position="103"/>
    </location>
</feature>
<evidence type="ECO:0000313" key="3">
    <source>
        <dbReference type="Proteomes" id="UP000297900"/>
    </source>
</evidence>
<organism evidence="2 3">
    <name type="scientific">Cohnella luojiensis</name>
    <dbReference type="NCBI Taxonomy" id="652876"/>
    <lineage>
        <taxon>Bacteria</taxon>
        <taxon>Bacillati</taxon>
        <taxon>Bacillota</taxon>
        <taxon>Bacilli</taxon>
        <taxon>Bacillales</taxon>
        <taxon>Paenibacillaceae</taxon>
        <taxon>Cohnella</taxon>
    </lineage>
</organism>
<keyword evidence="1" id="KW-1133">Transmembrane helix</keyword>
<dbReference type="Proteomes" id="UP000297900">
    <property type="component" value="Unassembled WGS sequence"/>
</dbReference>